<evidence type="ECO:0000313" key="5">
    <source>
        <dbReference type="RefSeq" id="XP_023007609.1"/>
    </source>
</evidence>
<feature type="compositionally biased region" description="Basic and acidic residues" evidence="2">
    <location>
        <begin position="207"/>
        <end position="228"/>
    </location>
</feature>
<keyword evidence="1" id="KW-0479">Metal-binding</keyword>
<accession>A0A6J1L5F9</accession>
<feature type="compositionally biased region" description="Basic and acidic residues" evidence="2">
    <location>
        <begin position="399"/>
        <end position="409"/>
    </location>
</feature>
<feature type="region of interest" description="Disordered" evidence="2">
    <location>
        <begin position="311"/>
        <end position="338"/>
    </location>
</feature>
<feature type="region of interest" description="Disordered" evidence="2">
    <location>
        <begin position="388"/>
        <end position="428"/>
    </location>
</feature>
<feature type="compositionally biased region" description="Gly residues" evidence="2">
    <location>
        <begin position="328"/>
        <end position="338"/>
    </location>
</feature>
<dbReference type="PROSITE" id="PS50158">
    <property type="entry name" value="ZF_CCHC"/>
    <property type="match status" value="1"/>
</dbReference>
<name>A0A6J1L5F9_CUCMA</name>
<dbReference type="SMART" id="SM00343">
    <property type="entry name" value="ZnF_C2HC"/>
    <property type="match status" value="1"/>
</dbReference>
<gene>
    <name evidence="5" type="primary">LOC111500187</name>
</gene>
<feature type="compositionally biased region" description="Gly residues" evidence="2">
    <location>
        <begin position="388"/>
        <end position="398"/>
    </location>
</feature>
<feature type="region of interest" description="Disordered" evidence="2">
    <location>
        <begin position="207"/>
        <end position="236"/>
    </location>
</feature>
<dbReference type="Proteomes" id="UP000504608">
    <property type="component" value="Unplaced"/>
</dbReference>
<evidence type="ECO:0000259" key="3">
    <source>
        <dbReference type="PROSITE" id="PS50158"/>
    </source>
</evidence>
<keyword evidence="4" id="KW-1185">Reference proteome</keyword>
<dbReference type="Gene3D" id="4.10.60.10">
    <property type="entry name" value="Zinc finger, CCHC-type"/>
    <property type="match status" value="1"/>
</dbReference>
<dbReference type="SUPFAM" id="SSF57756">
    <property type="entry name" value="Retrovirus zinc finger-like domains"/>
    <property type="match status" value="1"/>
</dbReference>
<dbReference type="Pfam" id="PF00098">
    <property type="entry name" value="zf-CCHC"/>
    <property type="match status" value="1"/>
</dbReference>
<proteinExistence type="predicted"/>
<protein>
    <submittedName>
        <fullName evidence="5">Glycine-rich cell wall structural protein 1.0-like</fullName>
    </submittedName>
</protein>
<dbReference type="InterPro" id="IPR036875">
    <property type="entry name" value="Znf_CCHC_sf"/>
</dbReference>
<dbReference type="AlphaFoldDB" id="A0A6J1L5F9"/>
<reference evidence="5" key="1">
    <citation type="submission" date="2025-08" db="UniProtKB">
        <authorList>
            <consortium name="RefSeq"/>
        </authorList>
    </citation>
    <scope>IDENTIFICATION</scope>
    <source>
        <tissue evidence="5">Young leaves</tissue>
    </source>
</reference>
<dbReference type="GO" id="GO:0008270">
    <property type="term" value="F:zinc ion binding"/>
    <property type="evidence" value="ECO:0007669"/>
    <property type="project" value="UniProtKB-KW"/>
</dbReference>
<evidence type="ECO:0000256" key="1">
    <source>
        <dbReference type="PROSITE-ProRule" id="PRU00047"/>
    </source>
</evidence>
<feature type="domain" description="CCHC-type" evidence="3">
    <location>
        <begin position="120"/>
        <end position="134"/>
    </location>
</feature>
<dbReference type="KEGG" id="cmax:111500187"/>
<dbReference type="GeneID" id="111500187"/>
<dbReference type="RefSeq" id="XP_023007609.1">
    <property type="nucleotide sequence ID" value="XM_023151841.1"/>
</dbReference>
<sequence length="428" mass="44610">MKDSESIDRFFMKLTMIVSGVCSLRGVVEETSVVKKFLRAVPPRFMQIVASIEQFDDLKNMSVEKAIGHLKVHEERLRGYENKEDEKYLLLTHEEWLAQTKKKDAMTLLFHPRKDKSMIKCYSCGKYGHYAVECHNNGRDEEANLMSMDDDEPTLMLGEKILNLLVLNEEKVLQTPSLMEKIKWRPECGLGLASAARTLLDYDPRTRHYGYDRPNPREGYDSGHRDESYDNAYGGRSGGEYGVRGSALGGSGYGSGGVRGSGYGNGGGNAYGGGVSSGVGGAGYGSGSRYGGGEDHGVGYGGGRSGGYENGGNGGYGQGRDHDIGYGSRNGNGNGNGNGYGDSHGYGNGGGVDGGYGRGDGVGGHAGGSGIGAGGGYGGHAGGSGIGAGGAYGSGGGHGGEHDNSKGSGEEGGYDGGYALTNSISNKN</sequence>
<dbReference type="InterPro" id="IPR001878">
    <property type="entry name" value="Znf_CCHC"/>
</dbReference>
<dbReference type="GO" id="GO:0003676">
    <property type="term" value="F:nucleic acid binding"/>
    <property type="evidence" value="ECO:0007669"/>
    <property type="project" value="InterPro"/>
</dbReference>
<keyword evidence="1" id="KW-0863">Zinc-finger</keyword>
<evidence type="ECO:0000313" key="4">
    <source>
        <dbReference type="Proteomes" id="UP000504608"/>
    </source>
</evidence>
<evidence type="ECO:0000256" key="2">
    <source>
        <dbReference type="SAM" id="MobiDB-lite"/>
    </source>
</evidence>
<dbReference type="OrthoDB" id="5378265at2759"/>
<keyword evidence="1" id="KW-0862">Zinc</keyword>
<organism evidence="4 5">
    <name type="scientific">Cucurbita maxima</name>
    <name type="common">Pumpkin</name>
    <name type="synonym">Winter squash</name>
    <dbReference type="NCBI Taxonomy" id="3661"/>
    <lineage>
        <taxon>Eukaryota</taxon>
        <taxon>Viridiplantae</taxon>
        <taxon>Streptophyta</taxon>
        <taxon>Embryophyta</taxon>
        <taxon>Tracheophyta</taxon>
        <taxon>Spermatophyta</taxon>
        <taxon>Magnoliopsida</taxon>
        <taxon>eudicotyledons</taxon>
        <taxon>Gunneridae</taxon>
        <taxon>Pentapetalae</taxon>
        <taxon>rosids</taxon>
        <taxon>fabids</taxon>
        <taxon>Cucurbitales</taxon>
        <taxon>Cucurbitaceae</taxon>
        <taxon>Cucurbiteae</taxon>
        <taxon>Cucurbita</taxon>
    </lineage>
</organism>